<keyword evidence="3" id="KW-1185">Reference proteome</keyword>
<dbReference type="InterPro" id="IPR003594">
    <property type="entry name" value="HATPase_dom"/>
</dbReference>
<feature type="domain" description="Histidine kinase/HSP90-like ATPase" evidence="1">
    <location>
        <begin position="12"/>
        <end position="130"/>
    </location>
</feature>
<organism evidence="2 3">
    <name type="scientific">Aeromicrobium erythreum</name>
    <dbReference type="NCBI Taxonomy" id="2041"/>
    <lineage>
        <taxon>Bacteria</taxon>
        <taxon>Bacillati</taxon>
        <taxon>Actinomycetota</taxon>
        <taxon>Actinomycetes</taxon>
        <taxon>Propionibacteriales</taxon>
        <taxon>Nocardioidaceae</taxon>
        <taxon>Aeromicrobium</taxon>
    </lineage>
</organism>
<dbReference type="CDD" id="cd16936">
    <property type="entry name" value="HATPase_RsbW-like"/>
    <property type="match status" value="1"/>
</dbReference>
<name>A0A0U3KJH6_9ACTN</name>
<dbReference type="SUPFAM" id="SSF55874">
    <property type="entry name" value="ATPase domain of HSP90 chaperone/DNA topoisomerase II/histidine kinase"/>
    <property type="match status" value="1"/>
</dbReference>
<evidence type="ECO:0000259" key="1">
    <source>
        <dbReference type="Pfam" id="PF13581"/>
    </source>
</evidence>
<dbReference type="OrthoDB" id="3785402at2"/>
<protein>
    <recommendedName>
        <fullName evidence="1">Histidine kinase/HSP90-like ATPase domain-containing protein</fullName>
    </recommendedName>
</protein>
<dbReference type="Proteomes" id="UP000067689">
    <property type="component" value="Chromosome"/>
</dbReference>
<gene>
    <name evidence="2" type="ORF">AERYTH_09830</name>
</gene>
<dbReference type="RefSeq" id="WP_067857908.1">
    <property type="nucleotide sequence ID" value="NZ_CP011502.1"/>
</dbReference>
<evidence type="ECO:0000313" key="3">
    <source>
        <dbReference type="Proteomes" id="UP000067689"/>
    </source>
</evidence>
<dbReference type="EMBL" id="CP011502">
    <property type="protein sequence ID" value="ALX04979.1"/>
    <property type="molecule type" value="Genomic_DNA"/>
</dbReference>
<dbReference type="KEGG" id="aer:AERYTH_09830"/>
<sequence length="141" mass="15510">MADMHSVDLVLEAVPEQVDTLQDEIAQLWESVPSVSTTDRVRFEMALVEIFANIVEHSVRHHPGPPLRQVTIRLDVSPGLVEARFADDGRPVGLDLSDVTMPPPDAEDGRGLALTIAAVDALAYEREGDINRWTVTCRRSG</sequence>
<reference evidence="2 3" key="1">
    <citation type="journal article" date="1991" name="Int. J. Syst. Bacteriol.">
        <title>Description of the erythromycin-producing bacterium Arthrobacter sp. strain NRRL B-3381 as Aeromicrobium erythreum gen. nov., sp. nov.</title>
        <authorList>
            <person name="Miller E.S."/>
            <person name="Woese C.R."/>
            <person name="Brenner S."/>
        </authorList>
    </citation>
    <scope>NUCLEOTIDE SEQUENCE [LARGE SCALE GENOMIC DNA]</scope>
    <source>
        <strain evidence="2 3">AR18</strain>
    </source>
</reference>
<dbReference type="PATRIC" id="fig|2041.4.peg.2055"/>
<dbReference type="Pfam" id="PF13581">
    <property type="entry name" value="HATPase_c_2"/>
    <property type="match status" value="1"/>
</dbReference>
<dbReference type="STRING" id="2041.AERYTH_09830"/>
<accession>A0A0U3KJH6</accession>
<dbReference type="AlphaFoldDB" id="A0A0U3KJH6"/>
<dbReference type="InterPro" id="IPR036890">
    <property type="entry name" value="HATPase_C_sf"/>
</dbReference>
<proteinExistence type="predicted"/>
<dbReference type="Gene3D" id="3.30.565.10">
    <property type="entry name" value="Histidine kinase-like ATPase, C-terminal domain"/>
    <property type="match status" value="1"/>
</dbReference>
<evidence type="ECO:0000313" key="2">
    <source>
        <dbReference type="EMBL" id="ALX04979.1"/>
    </source>
</evidence>